<evidence type="ECO:0000313" key="3">
    <source>
        <dbReference type="EMBL" id="PIR84694.1"/>
    </source>
</evidence>
<evidence type="ECO:0000313" key="4">
    <source>
        <dbReference type="Proteomes" id="UP000229344"/>
    </source>
</evidence>
<evidence type="ECO:0000256" key="2">
    <source>
        <dbReference type="ARBA" id="ARBA00023235"/>
    </source>
</evidence>
<dbReference type="AlphaFoldDB" id="A0A2H0UE46"/>
<dbReference type="GO" id="GO:0005975">
    <property type="term" value="P:carbohydrate metabolic process"/>
    <property type="evidence" value="ECO:0007669"/>
    <property type="project" value="InterPro"/>
</dbReference>
<dbReference type="Gene3D" id="3.20.20.70">
    <property type="entry name" value="Aldolase class I"/>
    <property type="match status" value="1"/>
</dbReference>
<dbReference type="GO" id="GO:0016857">
    <property type="term" value="F:racemase and epimerase activity, acting on carbohydrates and derivatives"/>
    <property type="evidence" value="ECO:0007669"/>
    <property type="project" value="InterPro"/>
</dbReference>
<accession>A0A2H0UE46</accession>
<organism evidence="3 4">
    <name type="scientific">Candidatus Kaiserbacteria bacterium CG10_big_fil_rev_8_21_14_0_10_47_16</name>
    <dbReference type="NCBI Taxonomy" id="1974608"/>
    <lineage>
        <taxon>Bacteria</taxon>
        <taxon>Candidatus Kaiseribacteriota</taxon>
    </lineage>
</organism>
<comment type="caution">
    <text evidence="3">The sequence shown here is derived from an EMBL/GenBank/DDBJ whole genome shotgun (WGS) entry which is preliminary data.</text>
</comment>
<dbReference type="InterPro" id="IPR013785">
    <property type="entry name" value="Aldolase_TIM"/>
</dbReference>
<gene>
    <name evidence="3" type="ORF">COU16_00710</name>
</gene>
<reference evidence="4" key="1">
    <citation type="submission" date="2017-09" db="EMBL/GenBank/DDBJ databases">
        <title>Depth-based differentiation of microbial function through sediment-hosted aquifers and enrichment of novel symbionts in the deep terrestrial subsurface.</title>
        <authorList>
            <person name="Probst A.J."/>
            <person name="Ladd B."/>
            <person name="Jarett J.K."/>
            <person name="Geller-Mcgrath D.E."/>
            <person name="Sieber C.M.K."/>
            <person name="Emerson J.B."/>
            <person name="Anantharaman K."/>
            <person name="Thomas B.C."/>
            <person name="Malmstrom R."/>
            <person name="Stieglmeier M."/>
            <person name="Klingl A."/>
            <person name="Woyke T."/>
            <person name="Ryan C.M."/>
            <person name="Banfield J.F."/>
        </authorList>
    </citation>
    <scope>NUCLEOTIDE SEQUENCE [LARGE SCALE GENOMIC DNA]</scope>
</reference>
<dbReference type="InterPro" id="IPR000056">
    <property type="entry name" value="Ribul_P_3_epim-like"/>
</dbReference>
<dbReference type="PANTHER" id="PTHR11749">
    <property type="entry name" value="RIBULOSE-5-PHOSPHATE-3-EPIMERASE"/>
    <property type="match status" value="1"/>
</dbReference>
<sequence>MIIPAIIPTSRHALDSQLDAVSSVARQVQVDIVDGIFATPTSWPYICEDVAGALVGLDFRSTAVELDLMVKDPEGTLDMWLATHPAKMVVHVESTNNLNRVIEHANRHAYQLGLAFNNDTSLDVLAVLDRRSFDYVQLMGIATIGTQGQPFDERVIDRILFLKKTYPDLPIQIDGSVNMETISKLRRAGADLLVAGSAIFADPYPENAYRALAERAML</sequence>
<dbReference type="GO" id="GO:0046872">
    <property type="term" value="F:metal ion binding"/>
    <property type="evidence" value="ECO:0007669"/>
    <property type="project" value="UniProtKB-KW"/>
</dbReference>
<dbReference type="Proteomes" id="UP000229344">
    <property type="component" value="Unassembled WGS sequence"/>
</dbReference>
<dbReference type="InterPro" id="IPR011060">
    <property type="entry name" value="RibuloseP-bd_barrel"/>
</dbReference>
<proteinExistence type="predicted"/>
<evidence type="ECO:0000256" key="1">
    <source>
        <dbReference type="ARBA" id="ARBA00022723"/>
    </source>
</evidence>
<dbReference type="Pfam" id="PF00834">
    <property type="entry name" value="Ribul_P_3_epim"/>
    <property type="match status" value="1"/>
</dbReference>
<dbReference type="EMBL" id="PFBI01000004">
    <property type="protein sequence ID" value="PIR84694.1"/>
    <property type="molecule type" value="Genomic_DNA"/>
</dbReference>
<name>A0A2H0UE46_9BACT</name>
<protein>
    <recommendedName>
        <fullName evidence="5">Ribulose-phosphate 3-epimerase</fullName>
    </recommendedName>
</protein>
<dbReference type="SUPFAM" id="SSF51366">
    <property type="entry name" value="Ribulose-phoshate binding barrel"/>
    <property type="match status" value="1"/>
</dbReference>
<evidence type="ECO:0008006" key="5">
    <source>
        <dbReference type="Google" id="ProtNLM"/>
    </source>
</evidence>
<keyword evidence="2" id="KW-0413">Isomerase</keyword>
<keyword evidence="1" id="KW-0479">Metal-binding</keyword>